<gene>
    <name evidence="2" type="ORF">GQ651_03385</name>
</gene>
<reference evidence="2 3" key="2">
    <citation type="submission" date="2020-03" db="EMBL/GenBank/DDBJ databases">
        <title>Kangsaoukella pontilimi gen. nov., sp. nov., a new member of the family Rhodobacteraceae isolated from a tidal mudflat.</title>
        <authorList>
            <person name="Kim I.S."/>
        </authorList>
    </citation>
    <scope>NUCLEOTIDE SEQUENCE [LARGE SCALE GENOMIC DNA]</scope>
    <source>
        <strain evidence="2 3">GH1-50</strain>
    </source>
</reference>
<dbReference type="AlphaFoldDB" id="A0A7C9IGG7"/>
<dbReference type="InterPro" id="IPR005586">
    <property type="entry name" value="ABC_trans_aux"/>
</dbReference>
<organism evidence="2 3">
    <name type="scientific">Kangsaoukella pontilimi</name>
    <dbReference type="NCBI Taxonomy" id="2691042"/>
    <lineage>
        <taxon>Bacteria</taxon>
        <taxon>Pseudomonadati</taxon>
        <taxon>Pseudomonadota</taxon>
        <taxon>Alphaproteobacteria</taxon>
        <taxon>Rhodobacterales</taxon>
        <taxon>Paracoccaceae</taxon>
        <taxon>Kangsaoukella</taxon>
    </lineage>
</organism>
<comment type="caution">
    <text evidence="2">The sequence shown here is derived from an EMBL/GenBank/DDBJ whole genome shotgun (WGS) entry which is preliminary data.</text>
</comment>
<dbReference type="PROSITE" id="PS51257">
    <property type="entry name" value="PROKAR_LIPOPROTEIN"/>
    <property type="match status" value="1"/>
</dbReference>
<evidence type="ECO:0000259" key="1">
    <source>
        <dbReference type="Pfam" id="PF03886"/>
    </source>
</evidence>
<reference evidence="2 3" key="1">
    <citation type="submission" date="2019-12" db="EMBL/GenBank/DDBJ databases">
        <authorList>
            <person name="Lee S.D."/>
        </authorList>
    </citation>
    <scope>NUCLEOTIDE SEQUENCE [LARGE SCALE GENOMIC DNA]</scope>
    <source>
        <strain evidence="2 3">GH1-50</strain>
    </source>
</reference>
<protein>
    <recommendedName>
        <fullName evidence="1">ABC-type transport auxiliary lipoprotein component domain-containing protein</fullName>
    </recommendedName>
</protein>
<evidence type="ECO:0000313" key="3">
    <source>
        <dbReference type="Proteomes" id="UP000480350"/>
    </source>
</evidence>
<dbReference type="Gene3D" id="3.40.50.10610">
    <property type="entry name" value="ABC-type transport auxiliary lipoprotein component"/>
    <property type="match status" value="1"/>
</dbReference>
<dbReference type="Proteomes" id="UP000480350">
    <property type="component" value="Unassembled WGS sequence"/>
</dbReference>
<dbReference type="Pfam" id="PF03886">
    <property type="entry name" value="ABC_trans_aux"/>
    <property type="match status" value="1"/>
</dbReference>
<dbReference type="SUPFAM" id="SSF159594">
    <property type="entry name" value="XCC0632-like"/>
    <property type="match status" value="1"/>
</dbReference>
<proteinExistence type="predicted"/>
<name>A0A7C9IGG7_9RHOB</name>
<dbReference type="RefSeq" id="WP_160762795.1">
    <property type="nucleotide sequence ID" value="NZ_WUPT01000001.1"/>
</dbReference>
<sequence length="187" mass="20060">MPLRPIALAMGLAVLTACGPSDTFYTAPQTEVTERIPSRYSSIEVLEVSLPLYASGEDVLVQSTGGTLQAGENLWADDPTRAVTLSLTRALTEITGARVAPSPWPFDSFPAARVDVRVERLLADESGRLNLSGQYFVADLDSRARDRARLFDLSTPVSDPANLSELLAARSRLVGDLAVMIARDGLG</sequence>
<feature type="domain" description="ABC-type transport auxiliary lipoprotein component" evidence="1">
    <location>
        <begin position="28"/>
        <end position="182"/>
    </location>
</feature>
<dbReference type="EMBL" id="WUPT01000001">
    <property type="protein sequence ID" value="MXQ06882.1"/>
    <property type="molecule type" value="Genomic_DNA"/>
</dbReference>
<evidence type="ECO:0000313" key="2">
    <source>
        <dbReference type="EMBL" id="MXQ06882.1"/>
    </source>
</evidence>
<accession>A0A7C9IGG7</accession>
<keyword evidence="3" id="KW-1185">Reference proteome</keyword>